<keyword evidence="1" id="KW-0472">Membrane</keyword>
<feature type="transmembrane region" description="Helical" evidence="1">
    <location>
        <begin position="319"/>
        <end position="339"/>
    </location>
</feature>
<feature type="transmembrane region" description="Helical" evidence="1">
    <location>
        <begin position="359"/>
        <end position="380"/>
    </location>
</feature>
<name>A0A1G1Y088_9BACT</name>
<evidence type="ECO:0000313" key="3">
    <source>
        <dbReference type="Proteomes" id="UP000176241"/>
    </source>
</evidence>
<evidence type="ECO:0008006" key="4">
    <source>
        <dbReference type="Google" id="ProtNLM"/>
    </source>
</evidence>
<feature type="transmembrane region" description="Helical" evidence="1">
    <location>
        <begin position="53"/>
        <end position="70"/>
    </location>
</feature>
<keyword evidence="1" id="KW-0812">Transmembrane</keyword>
<dbReference type="PANTHER" id="PTHR16214">
    <property type="entry name" value="TRANSMEMBRANE PROTEIN 260"/>
    <property type="match status" value="1"/>
</dbReference>
<dbReference type="EMBL" id="MHIC01000011">
    <property type="protein sequence ID" value="OGY45708.1"/>
    <property type="molecule type" value="Genomic_DNA"/>
</dbReference>
<evidence type="ECO:0000313" key="2">
    <source>
        <dbReference type="EMBL" id="OGY45708.1"/>
    </source>
</evidence>
<dbReference type="STRING" id="1797533.A2731_02100"/>
<feature type="transmembrane region" description="Helical" evidence="1">
    <location>
        <begin position="77"/>
        <end position="95"/>
    </location>
</feature>
<accession>A0A1G1Y088</accession>
<organism evidence="2 3">
    <name type="scientific">Candidatus Buchananbacteria bacterium RIFCSPHIGHO2_01_FULL_39_8</name>
    <dbReference type="NCBI Taxonomy" id="1797533"/>
    <lineage>
        <taxon>Bacteria</taxon>
        <taxon>Candidatus Buchananiibacteriota</taxon>
    </lineage>
</organism>
<dbReference type="Proteomes" id="UP000176241">
    <property type="component" value="Unassembled WGS sequence"/>
</dbReference>
<feature type="transmembrane region" description="Helical" evidence="1">
    <location>
        <begin position="127"/>
        <end position="144"/>
    </location>
</feature>
<dbReference type="PANTHER" id="PTHR16214:SF3">
    <property type="entry name" value="TRANSMEMBRANE PROTEIN 260"/>
    <property type="match status" value="1"/>
</dbReference>
<feature type="transmembrane region" description="Helical" evidence="1">
    <location>
        <begin position="268"/>
        <end position="285"/>
    </location>
</feature>
<feature type="transmembrane region" description="Helical" evidence="1">
    <location>
        <begin position="101"/>
        <end position="120"/>
    </location>
</feature>
<evidence type="ECO:0000256" key="1">
    <source>
        <dbReference type="SAM" id="Phobius"/>
    </source>
</evidence>
<feature type="transmembrane region" description="Helical" evidence="1">
    <location>
        <begin position="292"/>
        <end position="313"/>
    </location>
</feature>
<dbReference type="InterPro" id="IPR021280">
    <property type="entry name" value="TMEM260-like"/>
</dbReference>
<proteinExistence type="predicted"/>
<dbReference type="InterPro" id="IPR052724">
    <property type="entry name" value="GT117_domain-containing"/>
</dbReference>
<gene>
    <name evidence="2" type="ORF">A2731_02100</name>
</gene>
<dbReference type="AlphaFoldDB" id="A0A1G1Y088"/>
<feature type="transmembrane region" description="Helical" evidence="1">
    <location>
        <begin position="196"/>
        <end position="214"/>
    </location>
</feature>
<reference evidence="2 3" key="1">
    <citation type="journal article" date="2016" name="Nat. Commun.">
        <title>Thousands of microbial genomes shed light on interconnected biogeochemical processes in an aquifer system.</title>
        <authorList>
            <person name="Anantharaman K."/>
            <person name="Brown C.T."/>
            <person name="Hug L.A."/>
            <person name="Sharon I."/>
            <person name="Castelle C.J."/>
            <person name="Probst A.J."/>
            <person name="Thomas B.C."/>
            <person name="Singh A."/>
            <person name="Wilkins M.J."/>
            <person name="Karaoz U."/>
            <person name="Brodie E.L."/>
            <person name="Williams K.H."/>
            <person name="Hubbard S.S."/>
            <person name="Banfield J.F."/>
        </authorList>
    </citation>
    <scope>NUCLEOTIDE SEQUENCE [LARGE SCALE GENOMIC DNA]</scope>
</reference>
<keyword evidence="1" id="KW-1133">Transmembrane helix</keyword>
<dbReference type="Pfam" id="PF11028">
    <property type="entry name" value="TMEM260-like"/>
    <property type="match status" value="1"/>
</dbReference>
<feature type="transmembrane region" description="Helical" evidence="1">
    <location>
        <begin position="12"/>
        <end position="33"/>
    </location>
</feature>
<comment type="caution">
    <text evidence="2">The sequence shown here is derived from an EMBL/GenBank/DDBJ whole genome shotgun (WGS) entry which is preliminary data.</text>
</comment>
<protein>
    <recommendedName>
        <fullName evidence="4">Glycosyltransferase RgtA/B/C/D-like domain-containing protein</fullName>
    </recommendedName>
</protein>
<sequence>MNKIFKNNKIVAFILFLLSFSIYSLTLAPSLYVEDSAELVTAAAVLGIAHPPGYPLFTLIGKIFILLTPFGSVAFKVNLVSAFFGALTISILYLILAKIKINRFIGFFVSLSFAFSSILWQEATYTEVYTLNIFFVALTLYFLLDFWESKREKSLLFFSFCYGLSLTNHYSMLALAPGYTLLIILAQPKIWQNWKLILRMIALFVLPLSLYFYLPLRSLANPPLDWYNPEDTSNLYKMLRYDIATGHRIGLGTIDYFGEFAFNIFEQFELFFTVAGIIGLIVVYLKDKKLFAGLFSCFFLASLGIIIVMTNGAPLIPGMIWFLSILYLPAYLIFALFIARGFNFLWLITSSLKKKNIVFAKYLLLTLIVITPFYLLFLNWPKVDKSNYFYVYDYYKQLLFSLEPESILILKDQSLNGDAESFSLLYFQAVENLRPDITIISDSPLFYRPEIIKLPFDYYNKSQAEKRSFLINEILDSEAIDQDKAIYTTFPADVVIKDRVASRSNGYAYKLYFPATEALVAVKTATGYKPLNIKSSTVNFDHYTREFLAKYFYHQASFFWENGQKNDSFYFLNQAIQLDNQPFSWEFQDFINHRSNWDTLSAYSVL</sequence>
<feature type="transmembrane region" description="Helical" evidence="1">
    <location>
        <begin position="156"/>
        <end position="184"/>
    </location>
</feature>